<name>A0A316ZIY3_9BASI</name>
<dbReference type="EMBL" id="KZ819285">
    <property type="protein sequence ID" value="PWO00296.1"/>
    <property type="molecule type" value="Genomic_DNA"/>
</dbReference>
<accession>A0A316ZIY3</accession>
<dbReference type="AlphaFoldDB" id="A0A316ZIY3"/>
<organism evidence="2 3">
    <name type="scientific">Tilletiopsis washingtonensis</name>
    <dbReference type="NCBI Taxonomy" id="58919"/>
    <lineage>
        <taxon>Eukaryota</taxon>
        <taxon>Fungi</taxon>
        <taxon>Dikarya</taxon>
        <taxon>Basidiomycota</taxon>
        <taxon>Ustilaginomycotina</taxon>
        <taxon>Exobasidiomycetes</taxon>
        <taxon>Entylomatales</taxon>
        <taxon>Entylomatales incertae sedis</taxon>
        <taxon>Tilletiopsis</taxon>
    </lineage>
</organism>
<dbReference type="RefSeq" id="XP_025600574.1">
    <property type="nucleotide sequence ID" value="XM_025739332.1"/>
</dbReference>
<protein>
    <submittedName>
        <fullName evidence="2">Uncharacterized protein</fullName>
    </submittedName>
</protein>
<evidence type="ECO:0000313" key="2">
    <source>
        <dbReference type="EMBL" id="PWO00296.1"/>
    </source>
</evidence>
<evidence type="ECO:0000256" key="1">
    <source>
        <dbReference type="SAM" id="MobiDB-lite"/>
    </source>
</evidence>
<feature type="region of interest" description="Disordered" evidence="1">
    <location>
        <begin position="58"/>
        <end position="114"/>
    </location>
</feature>
<proteinExistence type="predicted"/>
<reference evidence="2 3" key="1">
    <citation type="journal article" date="2018" name="Mol. Biol. Evol.">
        <title>Broad Genomic Sampling Reveals a Smut Pathogenic Ancestry of the Fungal Clade Ustilaginomycotina.</title>
        <authorList>
            <person name="Kijpornyongpan T."/>
            <person name="Mondo S.J."/>
            <person name="Barry K."/>
            <person name="Sandor L."/>
            <person name="Lee J."/>
            <person name="Lipzen A."/>
            <person name="Pangilinan J."/>
            <person name="LaButti K."/>
            <person name="Hainaut M."/>
            <person name="Henrissat B."/>
            <person name="Grigoriev I.V."/>
            <person name="Spatafora J.W."/>
            <person name="Aime M.C."/>
        </authorList>
    </citation>
    <scope>NUCLEOTIDE SEQUENCE [LARGE SCALE GENOMIC DNA]</scope>
    <source>
        <strain evidence="2 3">MCA 4186</strain>
    </source>
</reference>
<sequence length="129" mass="13785">MSAALLRTCAGTAAAASLLDRQLALSCPFGLRAYASQVPAGYEARRREPPRSLKLLRHADGAVPHMQREPGGMQRLRWSHASAARPAPPRRHEGSPTAACSRPSLPLPEAASAPQAERCLLCREVGQQG</sequence>
<dbReference type="Proteomes" id="UP000245946">
    <property type="component" value="Unassembled WGS sequence"/>
</dbReference>
<keyword evidence="3" id="KW-1185">Reference proteome</keyword>
<evidence type="ECO:0000313" key="3">
    <source>
        <dbReference type="Proteomes" id="UP000245946"/>
    </source>
</evidence>
<gene>
    <name evidence="2" type="ORF">FA09DRAFT_181471</name>
</gene>
<dbReference type="GeneID" id="37266878"/>
<feature type="compositionally biased region" description="Low complexity" evidence="1">
    <location>
        <begin position="103"/>
        <end position="114"/>
    </location>
</feature>